<name>A0A0B0EMN2_9BACT</name>
<dbReference type="eggNOG" id="COG0859">
    <property type="taxonomic scope" value="Bacteria"/>
</dbReference>
<keyword evidence="2" id="KW-0808">Transferase</keyword>
<dbReference type="PANTHER" id="PTHR30160:SF23">
    <property type="match status" value="1"/>
</dbReference>
<comment type="caution">
    <text evidence="3">The sequence shown here is derived from an EMBL/GenBank/DDBJ whole genome shotgun (WGS) entry which is preliminary data.</text>
</comment>
<evidence type="ECO:0000256" key="1">
    <source>
        <dbReference type="ARBA" id="ARBA00022676"/>
    </source>
</evidence>
<dbReference type="Proteomes" id="UP000030652">
    <property type="component" value="Unassembled WGS sequence"/>
</dbReference>
<dbReference type="EMBL" id="JRYO01000163">
    <property type="protein sequence ID" value="KHE91920.1"/>
    <property type="molecule type" value="Genomic_DNA"/>
</dbReference>
<evidence type="ECO:0000256" key="2">
    <source>
        <dbReference type="ARBA" id="ARBA00022679"/>
    </source>
</evidence>
<accession>A0A0B0EMN2</accession>
<dbReference type="CDD" id="cd03789">
    <property type="entry name" value="GT9_LPS_heptosyltransferase"/>
    <property type="match status" value="1"/>
</dbReference>
<dbReference type="Gene3D" id="3.40.50.2000">
    <property type="entry name" value="Glycogen Phosphorylase B"/>
    <property type="match status" value="1"/>
</dbReference>
<dbReference type="GO" id="GO:0005829">
    <property type="term" value="C:cytosol"/>
    <property type="evidence" value="ECO:0007669"/>
    <property type="project" value="TreeGrafter"/>
</dbReference>
<dbReference type="InterPro" id="IPR002201">
    <property type="entry name" value="Glyco_trans_9"/>
</dbReference>
<sequence>MKTFLICHRGALGDFILTWPALYYLREVLPHYQFLGVGRPEYIRLAISFGLLDTYLDNESAGLLDFFCGKRIPEEIGTPQGAVLWLTDGQEIVEILRQSASLPVICIPPFPQTQIHLAQYYCSVIQAHFAITIPQNLSDCFPVTVTECQYALIHPGSGSFKKNYNPLFYRNLANVLRKSCYRKVGFIFGPVEDEKMNKEDFAGEWIERPNDVMTLADLLSHASLYIGNDSGVSHLAGFAGTPTIALYKTTDPKIWGVLGRKVTHISADEEKSALRMIQEYLIRDGSYFPASLDIDATNMEI</sequence>
<proteinExistence type="predicted"/>
<keyword evidence="1" id="KW-0328">Glycosyltransferase</keyword>
<protein>
    <submittedName>
        <fullName evidence="3">Uncharacterized protein</fullName>
    </submittedName>
</protein>
<evidence type="ECO:0000313" key="3">
    <source>
        <dbReference type="EMBL" id="KHE91920.1"/>
    </source>
</evidence>
<dbReference type="PANTHER" id="PTHR30160">
    <property type="entry name" value="TETRAACYLDISACCHARIDE 4'-KINASE-RELATED"/>
    <property type="match status" value="1"/>
</dbReference>
<gene>
    <name evidence="3" type="ORF">SCABRO_02357</name>
</gene>
<dbReference type="GO" id="GO:0008713">
    <property type="term" value="F:ADP-heptose-lipopolysaccharide heptosyltransferase activity"/>
    <property type="evidence" value="ECO:0007669"/>
    <property type="project" value="TreeGrafter"/>
</dbReference>
<dbReference type="InterPro" id="IPR051199">
    <property type="entry name" value="LPS_LOS_Heptosyltrfase"/>
</dbReference>
<organism evidence="3 4">
    <name type="scientific">Candidatus Scalindua brodae</name>
    <dbReference type="NCBI Taxonomy" id="237368"/>
    <lineage>
        <taxon>Bacteria</taxon>
        <taxon>Pseudomonadati</taxon>
        <taxon>Planctomycetota</taxon>
        <taxon>Candidatus Brocadiia</taxon>
        <taxon>Candidatus Brocadiales</taxon>
        <taxon>Candidatus Scalinduaceae</taxon>
        <taxon>Candidatus Scalindua</taxon>
    </lineage>
</organism>
<dbReference type="AlphaFoldDB" id="A0A0B0EMN2"/>
<dbReference type="GO" id="GO:0009244">
    <property type="term" value="P:lipopolysaccharide core region biosynthetic process"/>
    <property type="evidence" value="ECO:0007669"/>
    <property type="project" value="TreeGrafter"/>
</dbReference>
<dbReference type="SUPFAM" id="SSF53756">
    <property type="entry name" value="UDP-Glycosyltransferase/glycogen phosphorylase"/>
    <property type="match status" value="1"/>
</dbReference>
<reference evidence="3 4" key="1">
    <citation type="submission" date="2014-10" db="EMBL/GenBank/DDBJ databases">
        <title>Draft genome of anammox bacterium scalindua brodae, obtained using differential coverage binning of sequence data from two enrichment reactors.</title>
        <authorList>
            <person name="Speth D.R."/>
            <person name="Russ L."/>
            <person name="Kartal B."/>
            <person name="Op den Camp H.J."/>
            <person name="Dutilh B.E."/>
            <person name="Jetten M.S."/>
        </authorList>
    </citation>
    <scope>NUCLEOTIDE SEQUENCE [LARGE SCALE GENOMIC DNA]</scope>
    <source>
        <strain evidence="3">RU1</strain>
    </source>
</reference>
<evidence type="ECO:0000313" key="4">
    <source>
        <dbReference type="Proteomes" id="UP000030652"/>
    </source>
</evidence>
<dbReference type="Pfam" id="PF01075">
    <property type="entry name" value="Glyco_transf_9"/>
    <property type="match status" value="1"/>
</dbReference>